<evidence type="ECO:0000313" key="1">
    <source>
        <dbReference type="EMBL" id="ODM98463.1"/>
    </source>
</evidence>
<comment type="caution">
    <text evidence="1">The sequence shown here is derived from an EMBL/GenBank/DDBJ whole genome shotgun (WGS) entry which is preliminary data.</text>
</comment>
<organism evidence="1 2">
    <name type="scientific">Orchesella cincta</name>
    <name type="common">Springtail</name>
    <name type="synonym">Podura cincta</name>
    <dbReference type="NCBI Taxonomy" id="48709"/>
    <lineage>
        <taxon>Eukaryota</taxon>
        <taxon>Metazoa</taxon>
        <taxon>Ecdysozoa</taxon>
        <taxon>Arthropoda</taxon>
        <taxon>Hexapoda</taxon>
        <taxon>Collembola</taxon>
        <taxon>Entomobryomorpha</taxon>
        <taxon>Entomobryoidea</taxon>
        <taxon>Orchesellidae</taxon>
        <taxon>Orchesellinae</taxon>
        <taxon>Orchesella</taxon>
    </lineage>
</organism>
<gene>
    <name evidence="1" type="ORF">Ocin01_08216</name>
</gene>
<accession>A0A1D2MZI9</accession>
<proteinExistence type="predicted"/>
<reference evidence="1 2" key="1">
    <citation type="journal article" date="2016" name="Genome Biol. Evol.">
        <title>Gene Family Evolution Reflects Adaptation to Soil Environmental Stressors in the Genome of the Collembolan Orchesella cincta.</title>
        <authorList>
            <person name="Faddeeva-Vakhrusheva A."/>
            <person name="Derks M.F."/>
            <person name="Anvar S.Y."/>
            <person name="Agamennone V."/>
            <person name="Suring W."/>
            <person name="Smit S."/>
            <person name="van Straalen N.M."/>
            <person name="Roelofs D."/>
        </authorList>
    </citation>
    <scope>NUCLEOTIDE SEQUENCE [LARGE SCALE GENOMIC DNA]</scope>
    <source>
        <tissue evidence="1">Mixed pool</tissue>
    </source>
</reference>
<name>A0A1D2MZI9_ORCCI</name>
<dbReference type="Proteomes" id="UP000094527">
    <property type="component" value="Unassembled WGS sequence"/>
</dbReference>
<dbReference type="OrthoDB" id="10063670at2759"/>
<dbReference type="EMBL" id="LJIJ01000352">
    <property type="protein sequence ID" value="ODM98463.1"/>
    <property type="molecule type" value="Genomic_DNA"/>
</dbReference>
<protein>
    <submittedName>
        <fullName evidence="1">Uncharacterized protein</fullName>
    </submittedName>
</protein>
<keyword evidence="2" id="KW-1185">Reference proteome</keyword>
<dbReference type="AlphaFoldDB" id="A0A1D2MZI9"/>
<evidence type="ECO:0000313" key="2">
    <source>
        <dbReference type="Proteomes" id="UP000094527"/>
    </source>
</evidence>
<sequence length="109" mass="11334">MTLDSCSCLFEIRDKLFLVDLLPTLKNNTMASVVFGNVKTFGVICLLLASMSVSSVDAGLGFGAICSAGCAAMVVACYSAGGAVFGTITAGVGQALHFGVQFSVWNMHW</sequence>